<reference evidence="3" key="1">
    <citation type="submission" date="2016-11" db="EMBL/GenBank/DDBJ databases">
        <authorList>
            <person name="Varghese N."/>
            <person name="Submissions S."/>
        </authorList>
    </citation>
    <scope>NUCLEOTIDE SEQUENCE [LARGE SCALE GENOMIC DNA]</scope>
    <source>
        <strain evidence="3">DSM 18829</strain>
    </source>
</reference>
<keyword evidence="1" id="KW-0732">Signal</keyword>
<dbReference type="AlphaFoldDB" id="A0A1M6HC58"/>
<dbReference type="Proteomes" id="UP000184488">
    <property type="component" value="Unassembled WGS sequence"/>
</dbReference>
<evidence type="ECO:0000313" key="2">
    <source>
        <dbReference type="EMBL" id="SHJ19782.1"/>
    </source>
</evidence>
<feature type="chain" id="PRO_5013359569" description="GyrI-like small molecule binding domain-containing protein" evidence="1">
    <location>
        <begin position="23"/>
        <end position="347"/>
    </location>
</feature>
<dbReference type="EMBL" id="FQZI01000008">
    <property type="protein sequence ID" value="SHJ19782.1"/>
    <property type="molecule type" value="Genomic_DNA"/>
</dbReference>
<dbReference type="OrthoDB" id="9807923at2"/>
<evidence type="ECO:0008006" key="4">
    <source>
        <dbReference type="Google" id="ProtNLM"/>
    </source>
</evidence>
<dbReference type="RefSeq" id="WP_073312252.1">
    <property type="nucleotide sequence ID" value="NZ_FQZI01000008.1"/>
</dbReference>
<sequence>MKIAKYLVLLLLLMAGTISVFVATKDGKYSVKRSKIIDLPKETVYKYVSDRKNWDSINPWKDENLKLIDFENSDDVTVTQRIFLNEVENNLTLNIKDTLSKKTLLEWSTQGSLSFRDKFLSIIGKGTKNNFDDKFDEGLNTINTILTRELKSFNVKFEGFVRLDTLFYVQRPIACKTEDLAKQIKIQLPKLKQLLLSANTPVKNSPFIIYHKKDTLNDIITFSVALPTEKKVYTTSESDIFNGQSNPFGAIKAIFTGNYVNKKEAYTQINDFIKKNKLEQSPTYKVIEFIPKNSTTEKSASTWVTEIYVPVRPIKKAPIKKAPKINQDSITKAIVKDILNSNKNQVK</sequence>
<organism evidence="2 3">
    <name type="scientific">Flavobacterium terrae</name>
    <dbReference type="NCBI Taxonomy" id="415425"/>
    <lineage>
        <taxon>Bacteria</taxon>
        <taxon>Pseudomonadati</taxon>
        <taxon>Bacteroidota</taxon>
        <taxon>Flavobacteriia</taxon>
        <taxon>Flavobacteriales</taxon>
        <taxon>Flavobacteriaceae</taxon>
        <taxon>Flavobacterium</taxon>
    </lineage>
</organism>
<dbReference type="InterPro" id="IPR011256">
    <property type="entry name" value="Reg_factor_effector_dom_sf"/>
</dbReference>
<protein>
    <recommendedName>
        <fullName evidence="4">GyrI-like small molecule binding domain-containing protein</fullName>
    </recommendedName>
</protein>
<feature type="signal peptide" evidence="1">
    <location>
        <begin position="1"/>
        <end position="22"/>
    </location>
</feature>
<evidence type="ECO:0000256" key="1">
    <source>
        <dbReference type="SAM" id="SignalP"/>
    </source>
</evidence>
<dbReference type="Gene3D" id="3.20.80.10">
    <property type="entry name" value="Regulatory factor, effector binding domain"/>
    <property type="match status" value="1"/>
</dbReference>
<name>A0A1M6HC58_9FLAO</name>
<dbReference type="SUPFAM" id="SSF55136">
    <property type="entry name" value="Probable bacterial effector-binding domain"/>
    <property type="match status" value="1"/>
</dbReference>
<gene>
    <name evidence="2" type="ORF">SAMN05444363_2963</name>
</gene>
<proteinExistence type="predicted"/>
<keyword evidence="3" id="KW-1185">Reference proteome</keyword>
<evidence type="ECO:0000313" key="3">
    <source>
        <dbReference type="Proteomes" id="UP000184488"/>
    </source>
</evidence>
<dbReference type="STRING" id="415425.SAMN05444363_2963"/>
<accession>A0A1M6HC58</accession>